<gene>
    <name evidence="6" type="ORF">UY3_16033</name>
</gene>
<dbReference type="CDD" id="cd14087">
    <property type="entry name" value="STKc_PSKH1"/>
    <property type="match status" value="1"/>
</dbReference>
<evidence type="ECO:0000313" key="6">
    <source>
        <dbReference type="EMBL" id="EMP26873.1"/>
    </source>
</evidence>
<evidence type="ECO:0000256" key="2">
    <source>
        <dbReference type="ARBA" id="ARBA00022840"/>
    </source>
</evidence>
<dbReference type="PROSITE" id="PS50011">
    <property type="entry name" value="PROTEIN_KINASE_DOM"/>
    <property type="match status" value="1"/>
</dbReference>
<dbReference type="InterPro" id="IPR017441">
    <property type="entry name" value="Protein_kinase_ATP_BS"/>
</dbReference>
<keyword evidence="7" id="KW-1185">Reference proteome</keyword>
<dbReference type="Gene3D" id="3.30.200.20">
    <property type="entry name" value="Phosphorylase Kinase, domain 1"/>
    <property type="match status" value="1"/>
</dbReference>
<feature type="binding site" evidence="3">
    <location>
        <position position="124"/>
    </location>
    <ligand>
        <name>ATP</name>
        <dbReference type="ChEBI" id="CHEBI:30616"/>
    </ligand>
</feature>
<evidence type="ECO:0000313" key="7">
    <source>
        <dbReference type="Proteomes" id="UP000031443"/>
    </source>
</evidence>
<dbReference type="Pfam" id="PF00069">
    <property type="entry name" value="Pkinase"/>
    <property type="match status" value="1"/>
</dbReference>
<evidence type="ECO:0000256" key="4">
    <source>
        <dbReference type="SAM" id="MobiDB-lite"/>
    </source>
</evidence>
<organism evidence="6 7">
    <name type="scientific">Chelonia mydas</name>
    <name type="common">Green sea-turtle</name>
    <name type="synonym">Chelonia agassizi</name>
    <dbReference type="NCBI Taxonomy" id="8469"/>
    <lineage>
        <taxon>Eukaryota</taxon>
        <taxon>Metazoa</taxon>
        <taxon>Chordata</taxon>
        <taxon>Craniata</taxon>
        <taxon>Vertebrata</taxon>
        <taxon>Euteleostomi</taxon>
        <taxon>Archelosauria</taxon>
        <taxon>Testudinata</taxon>
        <taxon>Testudines</taxon>
        <taxon>Cryptodira</taxon>
        <taxon>Durocryptodira</taxon>
        <taxon>Americhelydia</taxon>
        <taxon>Chelonioidea</taxon>
        <taxon>Cheloniidae</taxon>
        <taxon>Chelonia</taxon>
    </lineage>
</organism>
<reference evidence="7" key="1">
    <citation type="journal article" date="2013" name="Nat. Genet.">
        <title>The draft genomes of soft-shell turtle and green sea turtle yield insights into the development and evolution of the turtle-specific body plan.</title>
        <authorList>
            <person name="Wang Z."/>
            <person name="Pascual-Anaya J."/>
            <person name="Zadissa A."/>
            <person name="Li W."/>
            <person name="Niimura Y."/>
            <person name="Huang Z."/>
            <person name="Li C."/>
            <person name="White S."/>
            <person name="Xiong Z."/>
            <person name="Fang D."/>
            <person name="Wang B."/>
            <person name="Ming Y."/>
            <person name="Chen Y."/>
            <person name="Zheng Y."/>
            <person name="Kuraku S."/>
            <person name="Pignatelli M."/>
            <person name="Herrero J."/>
            <person name="Beal K."/>
            <person name="Nozawa M."/>
            <person name="Li Q."/>
            <person name="Wang J."/>
            <person name="Zhang H."/>
            <person name="Yu L."/>
            <person name="Shigenobu S."/>
            <person name="Wang J."/>
            <person name="Liu J."/>
            <person name="Flicek P."/>
            <person name="Searle S."/>
            <person name="Wang J."/>
            <person name="Kuratani S."/>
            <person name="Yin Y."/>
            <person name="Aken B."/>
            <person name="Zhang G."/>
            <person name="Irie N."/>
        </authorList>
    </citation>
    <scope>NUCLEOTIDE SEQUENCE [LARGE SCALE GENOMIC DNA]</scope>
</reference>
<sequence>MGCGTSKVLPEPPTDVQLDLVKKVEPYTGHKNDVYKHFIKDDGGAAIKAGSPSPPCHTNPYSGGHPPNYMEQPEPRKNKVAKYRAKFDPRVTAKYDIKALIGRGSFSRVVRVEHKASKQPYAIKMIETKYREGREVCESELCVLRRVRHTNIIQLIEVFETQERVYMVMELATGGELFDRIIAKGSFTERDATRVLQMVLDGVKYLHTLGITHRDLKPENLLYYHPGTDSKIMITDFGLASARKKGDDCLMKTTCGTPEYIAPEILVRKPYTNSVDMWALGVISYILLSGTMPFEDDNRTRLYRQILKGKYSYSGEASSSAQVTMQSQNRQRAPAWTEREVLDLIAVWGVESMLSELRSKRRNAKTFQKISEAVRDRGYSRDATRCRVKLKELRQAYQKTKESNGHSWTEPQTCCFYAELHAVLGGAATTTPPLSVDSNDGVLSAMPEDFVDEEEDKLEESTQHTVLPDSQDLFITLTEIPYQPKEAGEGTSGAAVVGMCRSLSGAKCELCNLQCLEQEFEVWLRPSPGVRDVPFAVSMKIYPDLTELYATDEKSRPWPSVSNLAKDFIDRLLTVDPSDRMTALQALKHPWVVSMAASSSMKNLHRSISQNLLKRASSRCQSTKSAQSTRSSRSTKSNKSRRVRERELRELNLRYQQQYNG</sequence>
<dbReference type="EMBL" id="KB575444">
    <property type="protein sequence ID" value="EMP26873.1"/>
    <property type="molecule type" value="Genomic_DNA"/>
</dbReference>
<keyword evidence="1 3" id="KW-0547">Nucleotide-binding</keyword>
<dbReference type="InterPro" id="IPR000719">
    <property type="entry name" value="Prot_kinase_dom"/>
</dbReference>
<accession>M7B430</accession>
<dbReference type="SUPFAM" id="SSF56112">
    <property type="entry name" value="Protein kinase-like (PK-like)"/>
    <property type="match status" value="1"/>
</dbReference>
<keyword evidence="2 3" id="KW-0067">ATP-binding</keyword>
<dbReference type="STRING" id="8469.M7B430"/>
<feature type="compositionally biased region" description="Low complexity" evidence="4">
    <location>
        <begin position="622"/>
        <end position="635"/>
    </location>
</feature>
<dbReference type="Proteomes" id="UP000031443">
    <property type="component" value="Unassembled WGS sequence"/>
</dbReference>
<dbReference type="InterPro" id="IPR008271">
    <property type="entry name" value="Ser/Thr_kinase_AS"/>
</dbReference>
<evidence type="ECO:0000256" key="1">
    <source>
        <dbReference type="ARBA" id="ARBA00022741"/>
    </source>
</evidence>
<dbReference type="PROSITE" id="PS00107">
    <property type="entry name" value="PROTEIN_KINASE_ATP"/>
    <property type="match status" value="1"/>
</dbReference>
<keyword evidence="6" id="KW-0808">Transferase</keyword>
<dbReference type="AlphaFoldDB" id="M7B430"/>
<dbReference type="Gene3D" id="1.10.10.60">
    <property type="entry name" value="Homeodomain-like"/>
    <property type="match status" value="1"/>
</dbReference>
<protein>
    <submittedName>
        <fullName evidence="6">Serine/threonine-protein kinase H1</fullName>
    </submittedName>
</protein>
<dbReference type="InterPro" id="IPR011009">
    <property type="entry name" value="Kinase-like_dom_sf"/>
</dbReference>
<evidence type="ECO:0000259" key="5">
    <source>
        <dbReference type="PROSITE" id="PS50011"/>
    </source>
</evidence>
<dbReference type="FunFam" id="1.10.510.10:FF:000571">
    <property type="entry name" value="Maternal embryonic leucine zipper kinase"/>
    <property type="match status" value="1"/>
</dbReference>
<keyword evidence="6" id="KW-0418">Kinase</keyword>
<proteinExistence type="predicted"/>
<dbReference type="SMART" id="SM00220">
    <property type="entry name" value="S_TKc"/>
    <property type="match status" value="1"/>
</dbReference>
<dbReference type="eggNOG" id="KOG0032">
    <property type="taxonomic scope" value="Eukaryota"/>
</dbReference>
<dbReference type="GO" id="GO:0005524">
    <property type="term" value="F:ATP binding"/>
    <property type="evidence" value="ECO:0007669"/>
    <property type="project" value="UniProtKB-UniRule"/>
</dbReference>
<dbReference type="GO" id="GO:0004672">
    <property type="term" value="F:protein kinase activity"/>
    <property type="evidence" value="ECO:0007669"/>
    <property type="project" value="InterPro"/>
</dbReference>
<name>M7B430_CHEMY</name>
<evidence type="ECO:0000256" key="3">
    <source>
        <dbReference type="PROSITE-ProRule" id="PRU10141"/>
    </source>
</evidence>
<feature type="domain" description="Protein kinase" evidence="5">
    <location>
        <begin position="95"/>
        <end position="592"/>
    </location>
</feature>
<dbReference type="PROSITE" id="PS00108">
    <property type="entry name" value="PROTEIN_KINASE_ST"/>
    <property type="match status" value="1"/>
</dbReference>
<feature type="region of interest" description="Disordered" evidence="4">
    <location>
        <begin position="615"/>
        <end position="645"/>
    </location>
</feature>
<dbReference type="Gene3D" id="1.10.510.10">
    <property type="entry name" value="Transferase(Phosphotransferase) domain 1"/>
    <property type="match status" value="2"/>
</dbReference>
<dbReference type="PANTHER" id="PTHR24347">
    <property type="entry name" value="SERINE/THREONINE-PROTEIN KINASE"/>
    <property type="match status" value="1"/>
</dbReference>